<proteinExistence type="predicted"/>
<dbReference type="AlphaFoldDB" id="G9YR29"/>
<evidence type="ECO:0000313" key="2">
    <source>
        <dbReference type="Proteomes" id="UP000004459"/>
    </source>
</evidence>
<dbReference type="EMBL" id="AGCK01000149">
    <property type="protein sequence ID" value="EHM50526.1"/>
    <property type="molecule type" value="Genomic_DNA"/>
</dbReference>
<dbReference type="Proteomes" id="UP000004459">
    <property type="component" value="Unassembled WGS sequence"/>
</dbReference>
<accession>G9YR29</accession>
<gene>
    <name evidence="1" type="ORF">HMPREF0372_01972</name>
</gene>
<evidence type="ECO:0000313" key="1">
    <source>
        <dbReference type="EMBL" id="EHM50526.1"/>
    </source>
</evidence>
<sequence>MFVALRTLRDGQRLNTPLKLLPDCVRPALSLRVLLLPCSQASPRFVPIQSGSDSISAQI</sequence>
<name>G9YR29_FLAPL</name>
<reference evidence="1 2" key="1">
    <citation type="submission" date="2011-08" db="EMBL/GenBank/DDBJ databases">
        <authorList>
            <person name="Weinstock G."/>
            <person name="Sodergren E."/>
            <person name="Clifton S."/>
            <person name="Fulton L."/>
            <person name="Fulton B."/>
            <person name="Courtney L."/>
            <person name="Fronick C."/>
            <person name="Harrison M."/>
            <person name="Strong C."/>
            <person name="Farmer C."/>
            <person name="Delahaunty K."/>
            <person name="Markovic C."/>
            <person name="Hall O."/>
            <person name="Minx P."/>
            <person name="Tomlinson C."/>
            <person name="Mitreva M."/>
            <person name="Hou S."/>
            <person name="Chen J."/>
            <person name="Wollam A."/>
            <person name="Pepin K.H."/>
            <person name="Johnson M."/>
            <person name="Bhonagiri V."/>
            <person name="Zhang X."/>
            <person name="Suruliraj S."/>
            <person name="Warren W."/>
            <person name="Chinwalla A."/>
            <person name="Mardis E.R."/>
            <person name="Wilson R.K."/>
        </authorList>
    </citation>
    <scope>NUCLEOTIDE SEQUENCE [LARGE SCALE GENOMIC DNA]</scope>
    <source>
        <strain evidence="1 2">ATCC 29863</strain>
    </source>
</reference>
<protein>
    <submittedName>
        <fullName evidence="1">Uncharacterized protein</fullName>
    </submittedName>
</protein>
<dbReference type="HOGENOM" id="CLU_2953734_0_0_9"/>
<organism evidence="1 2">
    <name type="scientific">Flavonifractor plautii ATCC 29863</name>
    <dbReference type="NCBI Taxonomy" id="411475"/>
    <lineage>
        <taxon>Bacteria</taxon>
        <taxon>Bacillati</taxon>
        <taxon>Bacillota</taxon>
        <taxon>Clostridia</taxon>
        <taxon>Eubacteriales</taxon>
        <taxon>Oscillospiraceae</taxon>
        <taxon>Flavonifractor</taxon>
    </lineage>
</organism>
<comment type="caution">
    <text evidence="1">The sequence shown here is derived from an EMBL/GenBank/DDBJ whole genome shotgun (WGS) entry which is preliminary data.</text>
</comment>